<evidence type="ECO:0000313" key="9">
    <source>
        <dbReference type="EMBL" id="TQN00840.1"/>
    </source>
</evidence>
<evidence type="ECO:0000256" key="3">
    <source>
        <dbReference type="ARBA" id="ARBA00023125"/>
    </source>
</evidence>
<gene>
    <name evidence="9" type="ORF">FHX68_0963</name>
</gene>
<organism evidence="9 10">
    <name type="scientific">Microbacterium lacticum</name>
    <dbReference type="NCBI Taxonomy" id="33885"/>
    <lineage>
        <taxon>Bacteria</taxon>
        <taxon>Bacillati</taxon>
        <taxon>Actinomycetota</taxon>
        <taxon>Actinomycetes</taxon>
        <taxon>Micrococcales</taxon>
        <taxon>Microbacteriaceae</taxon>
        <taxon>Microbacterium</taxon>
    </lineage>
</organism>
<dbReference type="SMART" id="SM00346">
    <property type="entry name" value="HTH_ICLR"/>
    <property type="match status" value="1"/>
</dbReference>
<dbReference type="GO" id="GO:0045892">
    <property type="term" value="P:negative regulation of DNA-templated transcription"/>
    <property type="evidence" value="ECO:0007669"/>
    <property type="project" value="TreeGrafter"/>
</dbReference>
<accession>A0A4Y3UNK7</accession>
<evidence type="ECO:0000259" key="8">
    <source>
        <dbReference type="PROSITE" id="PS51078"/>
    </source>
</evidence>
<dbReference type="PANTHER" id="PTHR30136">
    <property type="entry name" value="HELIX-TURN-HELIX TRANSCRIPTIONAL REGULATOR, ICLR FAMILY"/>
    <property type="match status" value="1"/>
</dbReference>
<dbReference type="PROSITE" id="PS51078">
    <property type="entry name" value="ICLR_ED"/>
    <property type="match status" value="1"/>
</dbReference>
<dbReference type="PROSITE" id="PS51077">
    <property type="entry name" value="HTH_ICLR"/>
    <property type="match status" value="1"/>
</dbReference>
<comment type="function">
    <text evidence="5">May be an activator protein for the gylABX operon.</text>
</comment>
<dbReference type="Pfam" id="PF09339">
    <property type="entry name" value="HTH_IclR"/>
    <property type="match status" value="1"/>
</dbReference>
<dbReference type="FunFam" id="1.10.10.10:FF:000056">
    <property type="entry name" value="IclR family transcriptional regulator"/>
    <property type="match status" value="1"/>
</dbReference>
<dbReference type="Pfam" id="PF01614">
    <property type="entry name" value="IclR_C"/>
    <property type="match status" value="1"/>
</dbReference>
<evidence type="ECO:0000256" key="5">
    <source>
        <dbReference type="ARBA" id="ARBA00058938"/>
    </source>
</evidence>
<dbReference type="Gene3D" id="1.10.10.10">
    <property type="entry name" value="Winged helix-like DNA-binding domain superfamily/Winged helix DNA-binding domain"/>
    <property type="match status" value="1"/>
</dbReference>
<keyword evidence="1" id="KW-0319">Glycerol metabolism</keyword>
<dbReference type="Proteomes" id="UP000319804">
    <property type="component" value="Unassembled WGS sequence"/>
</dbReference>
<dbReference type="InterPro" id="IPR036388">
    <property type="entry name" value="WH-like_DNA-bd_sf"/>
</dbReference>
<dbReference type="InterPro" id="IPR005471">
    <property type="entry name" value="Tscrpt_reg_IclR_N"/>
</dbReference>
<dbReference type="GO" id="GO:0006071">
    <property type="term" value="P:glycerol metabolic process"/>
    <property type="evidence" value="ECO:0007669"/>
    <property type="project" value="UniProtKB-KW"/>
</dbReference>
<evidence type="ECO:0000313" key="10">
    <source>
        <dbReference type="Proteomes" id="UP000319804"/>
    </source>
</evidence>
<dbReference type="RefSeq" id="WP_141381457.1">
    <property type="nucleotide sequence ID" value="NZ_BJNA01000076.1"/>
</dbReference>
<dbReference type="Gene3D" id="3.30.450.40">
    <property type="match status" value="1"/>
</dbReference>
<dbReference type="EMBL" id="VFPS01000001">
    <property type="protein sequence ID" value="TQN00840.1"/>
    <property type="molecule type" value="Genomic_DNA"/>
</dbReference>
<dbReference type="GO" id="GO:0003700">
    <property type="term" value="F:DNA-binding transcription factor activity"/>
    <property type="evidence" value="ECO:0007669"/>
    <property type="project" value="TreeGrafter"/>
</dbReference>
<evidence type="ECO:0000256" key="1">
    <source>
        <dbReference type="ARBA" id="ARBA00022798"/>
    </source>
</evidence>
<dbReference type="InterPro" id="IPR050707">
    <property type="entry name" value="HTH_MetabolicPath_Reg"/>
</dbReference>
<sequence length="238" mass="24949">MESRSESGRVIQSVQRAFALVEHLAAAPEGLRLSDLADGVGLNRSTAHNLLASLETLGYVEQPNRGGPYRLTGKLEALLRPRVEAEQMLRTRVRPLLEALSTQTGETAYLAFAAGSEYLCADAVQSSEPLRLTVTTGEREPLLGTAIGHALLAADPALAERIADTDPAAWAAHAAAVSDAAVRGYALDENSFHPGVSCIAIAIGPGAAIGVAGPASRLPRPRLADIARQMIAQSQSIT</sequence>
<protein>
    <recommendedName>
        <fullName evidence="6">Glycerol operon regulatory protein</fullName>
    </recommendedName>
</protein>
<evidence type="ECO:0000256" key="6">
    <source>
        <dbReference type="ARBA" id="ARBA00070406"/>
    </source>
</evidence>
<dbReference type="PANTHER" id="PTHR30136:SF35">
    <property type="entry name" value="HTH-TYPE TRANSCRIPTIONAL REGULATOR RV1719"/>
    <property type="match status" value="1"/>
</dbReference>
<keyword evidence="3" id="KW-0238">DNA-binding</keyword>
<name>A0A4Y3UNK7_9MICO</name>
<dbReference type="AlphaFoldDB" id="A0A4Y3UNK7"/>
<evidence type="ECO:0000259" key="7">
    <source>
        <dbReference type="PROSITE" id="PS51077"/>
    </source>
</evidence>
<dbReference type="InterPro" id="IPR014757">
    <property type="entry name" value="Tscrpt_reg_IclR_C"/>
</dbReference>
<feature type="domain" description="HTH iclR-type" evidence="7">
    <location>
        <begin position="11"/>
        <end position="73"/>
    </location>
</feature>
<evidence type="ECO:0000256" key="2">
    <source>
        <dbReference type="ARBA" id="ARBA00023015"/>
    </source>
</evidence>
<dbReference type="InterPro" id="IPR036390">
    <property type="entry name" value="WH_DNA-bd_sf"/>
</dbReference>
<keyword evidence="4" id="KW-0804">Transcription</keyword>
<dbReference type="GO" id="GO:0003677">
    <property type="term" value="F:DNA binding"/>
    <property type="evidence" value="ECO:0007669"/>
    <property type="project" value="UniProtKB-KW"/>
</dbReference>
<dbReference type="InterPro" id="IPR029016">
    <property type="entry name" value="GAF-like_dom_sf"/>
</dbReference>
<feature type="domain" description="IclR-ED" evidence="8">
    <location>
        <begin position="77"/>
        <end position="238"/>
    </location>
</feature>
<keyword evidence="10" id="KW-1185">Reference proteome</keyword>
<evidence type="ECO:0000256" key="4">
    <source>
        <dbReference type="ARBA" id="ARBA00023163"/>
    </source>
</evidence>
<dbReference type="SUPFAM" id="SSF46785">
    <property type="entry name" value="Winged helix' DNA-binding domain"/>
    <property type="match status" value="1"/>
</dbReference>
<comment type="caution">
    <text evidence="9">The sequence shown here is derived from an EMBL/GenBank/DDBJ whole genome shotgun (WGS) entry which is preliminary data.</text>
</comment>
<dbReference type="OrthoDB" id="8479143at2"/>
<keyword evidence="2" id="KW-0805">Transcription regulation</keyword>
<reference evidence="9 10" key="1">
    <citation type="submission" date="2019-06" db="EMBL/GenBank/DDBJ databases">
        <title>Sequencing the genomes of 1000 actinobacteria strains.</title>
        <authorList>
            <person name="Klenk H.-P."/>
        </authorList>
    </citation>
    <scope>NUCLEOTIDE SEQUENCE [LARGE SCALE GENOMIC DNA]</scope>
    <source>
        <strain evidence="9 10">DSM 20427</strain>
    </source>
</reference>
<proteinExistence type="predicted"/>
<dbReference type="SUPFAM" id="SSF55781">
    <property type="entry name" value="GAF domain-like"/>
    <property type="match status" value="1"/>
</dbReference>